<evidence type="ECO:0000313" key="2">
    <source>
        <dbReference type="Proteomes" id="UP000321424"/>
    </source>
</evidence>
<dbReference type="Proteomes" id="UP000321424">
    <property type="component" value="Unassembled WGS sequence"/>
</dbReference>
<reference evidence="1 2" key="1">
    <citation type="submission" date="2019-07" db="EMBL/GenBank/DDBJ databases">
        <title>Whole genome shotgun sequence of Nocardia ninae NBRC 108245.</title>
        <authorList>
            <person name="Hosoyama A."/>
            <person name="Uohara A."/>
            <person name="Ohji S."/>
            <person name="Ichikawa N."/>
        </authorList>
    </citation>
    <scope>NUCLEOTIDE SEQUENCE [LARGE SCALE GENOMIC DNA]</scope>
    <source>
        <strain evidence="1 2">NBRC 108245</strain>
    </source>
</reference>
<gene>
    <name evidence="1" type="ORF">NN4_09600</name>
</gene>
<comment type="caution">
    <text evidence="1">The sequence shown here is derived from an EMBL/GenBank/DDBJ whole genome shotgun (WGS) entry which is preliminary data.</text>
</comment>
<sequence length="219" mass="24215">MAERFTLPPPGFLRTEIIDLGPVIDPKFSDARDWSELLPPVQTTPVYSEARDLRSTDEAAAVAPEVALSQAGVNDLLDGKRYEIISVGTRFLDRDTEYPVVVIYNYSDDVVIEAIVDVTTRSLVELHETLTQPAMSEVEEARAIELVRRDGRLAERGIDVDTGAGLIVEDVNFHSSRYRHRLVDLRFGPADRRLPTAFAIVDLSAEDVAEVGLIPGVIS</sequence>
<dbReference type="EMBL" id="BJXA01000003">
    <property type="protein sequence ID" value="GEM36441.1"/>
    <property type="molecule type" value="Genomic_DNA"/>
</dbReference>
<name>A0A511M781_9NOCA</name>
<keyword evidence="2" id="KW-1185">Reference proteome</keyword>
<accession>A0A511M781</accession>
<dbReference type="OrthoDB" id="4569687at2"/>
<protein>
    <submittedName>
        <fullName evidence="1">Uncharacterized protein</fullName>
    </submittedName>
</protein>
<dbReference type="AlphaFoldDB" id="A0A511M781"/>
<organism evidence="1 2">
    <name type="scientific">Nocardia ninae NBRC 108245</name>
    <dbReference type="NCBI Taxonomy" id="1210091"/>
    <lineage>
        <taxon>Bacteria</taxon>
        <taxon>Bacillati</taxon>
        <taxon>Actinomycetota</taxon>
        <taxon>Actinomycetes</taxon>
        <taxon>Mycobacteriales</taxon>
        <taxon>Nocardiaceae</taxon>
        <taxon>Nocardia</taxon>
    </lineage>
</organism>
<evidence type="ECO:0000313" key="1">
    <source>
        <dbReference type="EMBL" id="GEM36441.1"/>
    </source>
</evidence>
<proteinExistence type="predicted"/>
<dbReference type="RefSeq" id="WP_147128705.1">
    <property type="nucleotide sequence ID" value="NZ_BJXA01000003.1"/>
</dbReference>